<dbReference type="PANTHER" id="PTHR43652:SF6">
    <property type="entry name" value="ARGININE REPRESSOR"/>
    <property type="match status" value="1"/>
</dbReference>
<comment type="subcellular location">
    <subcellularLocation>
        <location evidence="1">Cell membrane</location>
        <topology evidence="1">Multi-pass membrane protein</topology>
    </subcellularLocation>
</comment>
<evidence type="ECO:0000256" key="2">
    <source>
        <dbReference type="ARBA" id="ARBA00022475"/>
    </source>
</evidence>
<organism evidence="7 8">
    <name type="scientific">Lutimaribacter marinistellae</name>
    <dbReference type="NCBI Taxonomy" id="1820329"/>
    <lineage>
        <taxon>Bacteria</taxon>
        <taxon>Pseudomonadati</taxon>
        <taxon>Pseudomonadota</taxon>
        <taxon>Alphaproteobacteria</taxon>
        <taxon>Rhodobacterales</taxon>
        <taxon>Roseobacteraceae</taxon>
        <taxon>Lutimaribacter</taxon>
    </lineage>
</organism>
<feature type="transmembrane region" description="Helical" evidence="6">
    <location>
        <begin position="166"/>
        <end position="189"/>
    </location>
</feature>
<feature type="transmembrane region" description="Helical" evidence="6">
    <location>
        <begin position="12"/>
        <end position="32"/>
    </location>
</feature>
<evidence type="ECO:0000256" key="6">
    <source>
        <dbReference type="SAM" id="Phobius"/>
    </source>
</evidence>
<reference evidence="8" key="1">
    <citation type="journal article" date="2019" name="Int. J. Syst. Evol. Microbiol.">
        <title>The Global Catalogue of Microorganisms (GCM) 10K type strain sequencing project: providing services to taxonomists for standard genome sequencing and annotation.</title>
        <authorList>
            <consortium name="The Broad Institute Genomics Platform"/>
            <consortium name="The Broad Institute Genome Sequencing Center for Infectious Disease"/>
            <person name="Wu L."/>
            <person name="Ma J."/>
        </authorList>
    </citation>
    <scope>NUCLEOTIDE SEQUENCE [LARGE SCALE GENOMIC DNA]</scope>
    <source>
        <strain evidence="8">KCTC 42911</strain>
    </source>
</reference>
<evidence type="ECO:0000313" key="8">
    <source>
        <dbReference type="Proteomes" id="UP001595629"/>
    </source>
</evidence>
<evidence type="ECO:0000313" key="7">
    <source>
        <dbReference type="EMBL" id="MFC3616768.1"/>
    </source>
</evidence>
<evidence type="ECO:0000256" key="5">
    <source>
        <dbReference type="ARBA" id="ARBA00023136"/>
    </source>
</evidence>
<evidence type="ECO:0000256" key="3">
    <source>
        <dbReference type="ARBA" id="ARBA00022692"/>
    </source>
</evidence>
<keyword evidence="3 6" id="KW-0812">Transmembrane</keyword>
<keyword evidence="8" id="KW-1185">Reference proteome</keyword>
<sequence>MSGFKFPSAFTILFILIAVVAVMTWIIPAGLYDMSMNEALGRETPVPGTYKEVESNPQGWVDVLMAPIKGLYDPVSYTANAIDVALFVLIIGGFLMVVTRTGAIDAGIGGLLTALKGREILMIPILMTAFAAGGTTYGMAEESLAFYAIVIPIMLRAGYDSLTAVATIMLGAGIGTLGSTANAFATGIASDAAGVSLGDGIVLRLVILASCLAAGIAYVMRYAKRVKDDASNSLVYDQLEEHREAFLGGAEQGALPEFTRMRGIILMLFGLTFVIMLWGVIAQGWWMGEMSALFLGMSILVWVVGWFSSETSLSEGEFIDAFVDGARDLLGVALIIGVARGIVVVMDDGQITHTILNALEGVFGGLGEIAFINTMFGVNIILSFLVPSSSGLAVLTMPILAPLSDFAGVGRDLVVTAYQSASGWVNLFNPTFAVVMGGLAIGKISYDRWLRFVAPLLLILAIIVVAALSVGALGSDAAPVATGDGVVSEQQQSSDPQN</sequence>
<feature type="transmembrane region" description="Helical" evidence="6">
    <location>
        <begin position="292"/>
        <end position="308"/>
    </location>
</feature>
<proteinExistence type="predicted"/>
<dbReference type="RefSeq" id="WP_386738102.1">
    <property type="nucleotide sequence ID" value="NZ_JBHRXI010000051.1"/>
</dbReference>
<dbReference type="EMBL" id="JBHRXI010000051">
    <property type="protein sequence ID" value="MFC3616768.1"/>
    <property type="molecule type" value="Genomic_DNA"/>
</dbReference>
<dbReference type="Proteomes" id="UP001595629">
    <property type="component" value="Unassembled WGS sequence"/>
</dbReference>
<feature type="transmembrane region" description="Helical" evidence="6">
    <location>
        <begin position="201"/>
        <end position="220"/>
    </location>
</feature>
<accession>A0ABV7TQD1</accession>
<feature type="transmembrane region" description="Helical" evidence="6">
    <location>
        <begin position="351"/>
        <end position="371"/>
    </location>
</feature>
<feature type="transmembrane region" description="Helical" evidence="6">
    <location>
        <begin position="421"/>
        <end position="441"/>
    </location>
</feature>
<feature type="transmembrane region" description="Helical" evidence="6">
    <location>
        <begin position="329"/>
        <end position="345"/>
    </location>
</feature>
<keyword evidence="5 6" id="KW-0472">Membrane</keyword>
<name>A0ABV7TQD1_9RHOB</name>
<keyword evidence="2" id="KW-1003">Cell membrane</keyword>
<feature type="transmembrane region" description="Helical" evidence="6">
    <location>
        <begin position="264"/>
        <end position="286"/>
    </location>
</feature>
<keyword evidence="4 6" id="KW-1133">Transmembrane helix</keyword>
<feature type="transmembrane region" description="Helical" evidence="6">
    <location>
        <begin position="77"/>
        <end position="99"/>
    </location>
</feature>
<dbReference type="PANTHER" id="PTHR43652">
    <property type="entry name" value="BASIC AMINO ACID ANTIPORTER YFCC-RELATED"/>
    <property type="match status" value="1"/>
</dbReference>
<dbReference type="Pfam" id="PF03606">
    <property type="entry name" value="DcuC"/>
    <property type="match status" value="1"/>
</dbReference>
<dbReference type="InterPro" id="IPR018385">
    <property type="entry name" value="C4_dicarb_anaerob_car-like"/>
</dbReference>
<evidence type="ECO:0000256" key="1">
    <source>
        <dbReference type="ARBA" id="ARBA00004651"/>
    </source>
</evidence>
<protein>
    <submittedName>
        <fullName evidence="7">YfcC family protein</fullName>
    </submittedName>
</protein>
<feature type="transmembrane region" description="Helical" evidence="6">
    <location>
        <begin position="378"/>
        <end position="401"/>
    </location>
</feature>
<feature type="transmembrane region" description="Helical" evidence="6">
    <location>
        <begin position="453"/>
        <end position="474"/>
    </location>
</feature>
<evidence type="ECO:0000256" key="4">
    <source>
        <dbReference type="ARBA" id="ARBA00022989"/>
    </source>
</evidence>
<comment type="caution">
    <text evidence="7">The sequence shown here is derived from an EMBL/GenBank/DDBJ whole genome shotgun (WGS) entry which is preliminary data.</text>
</comment>
<dbReference type="InterPro" id="IPR051679">
    <property type="entry name" value="DASS-Related_Transporters"/>
</dbReference>
<gene>
    <name evidence="7" type="ORF">ACFORG_23750</name>
</gene>